<dbReference type="Gene3D" id="3.40.50.1820">
    <property type="entry name" value="alpha/beta hydrolase"/>
    <property type="match status" value="1"/>
</dbReference>
<dbReference type="InterPro" id="IPR051093">
    <property type="entry name" value="Neuroligin/BSAL"/>
</dbReference>
<feature type="domain" description="Carboxylesterase type B" evidence="2">
    <location>
        <begin position="17"/>
        <end position="169"/>
    </location>
</feature>
<reference evidence="3" key="5">
    <citation type="submission" date="2025-09" db="UniProtKB">
        <authorList>
            <consortium name="Ensembl"/>
        </authorList>
    </citation>
    <scope>IDENTIFICATION</scope>
</reference>
<protein>
    <recommendedName>
        <fullName evidence="2">Carboxylesterase type B domain-containing protein</fullName>
    </recommendedName>
</protein>
<comment type="similarity">
    <text evidence="1">Belongs to the type-B carboxylesterase/lipase family.</text>
</comment>
<dbReference type="Ensembl" id="ENSCMIT00000036640.1">
    <property type="protein sequence ID" value="ENSCMIP00000036107.1"/>
    <property type="gene ID" value="ENSCMIG00000015265.1"/>
</dbReference>
<dbReference type="SUPFAM" id="SSF53474">
    <property type="entry name" value="alpha/beta-Hydrolases"/>
    <property type="match status" value="1"/>
</dbReference>
<reference evidence="4" key="1">
    <citation type="journal article" date="2006" name="Science">
        <title>Ancient noncoding elements conserved in the human genome.</title>
        <authorList>
            <person name="Venkatesh B."/>
            <person name="Kirkness E.F."/>
            <person name="Loh Y.H."/>
            <person name="Halpern A.L."/>
            <person name="Lee A.P."/>
            <person name="Johnson J."/>
            <person name="Dandona N."/>
            <person name="Viswanathan L.D."/>
            <person name="Tay A."/>
            <person name="Venter J.C."/>
            <person name="Strausberg R.L."/>
            <person name="Brenner S."/>
        </authorList>
    </citation>
    <scope>NUCLEOTIDE SEQUENCE [LARGE SCALE GENOMIC DNA]</scope>
</reference>
<proteinExistence type="inferred from homology"/>
<dbReference type="InterPro" id="IPR029058">
    <property type="entry name" value="AB_hydrolase_fold"/>
</dbReference>
<reference evidence="4" key="2">
    <citation type="journal article" date="2007" name="PLoS Biol.">
        <title>Survey sequencing and comparative analysis of the elephant shark (Callorhinchus milii) genome.</title>
        <authorList>
            <person name="Venkatesh B."/>
            <person name="Kirkness E.F."/>
            <person name="Loh Y.H."/>
            <person name="Halpern A.L."/>
            <person name="Lee A.P."/>
            <person name="Johnson J."/>
            <person name="Dandona N."/>
            <person name="Viswanathan L.D."/>
            <person name="Tay A."/>
            <person name="Venter J.C."/>
            <person name="Strausberg R.L."/>
            <person name="Brenner S."/>
        </authorList>
    </citation>
    <scope>NUCLEOTIDE SEQUENCE [LARGE SCALE GENOMIC DNA]</scope>
</reference>
<keyword evidence="4" id="KW-1185">Reference proteome</keyword>
<evidence type="ECO:0000256" key="1">
    <source>
        <dbReference type="ARBA" id="ARBA00005964"/>
    </source>
</evidence>
<evidence type="ECO:0000259" key="2">
    <source>
        <dbReference type="Pfam" id="PF00135"/>
    </source>
</evidence>
<dbReference type="PANTHER" id="PTHR43903">
    <property type="entry name" value="NEUROLIGIN"/>
    <property type="match status" value="1"/>
</dbReference>
<organism evidence="3 4">
    <name type="scientific">Callorhinchus milii</name>
    <name type="common">Ghost shark</name>
    <dbReference type="NCBI Taxonomy" id="7868"/>
    <lineage>
        <taxon>Eukaryota</taxon>
        <taxon>Metazoa</taxon>
        <taxon>Chordata</taxon>
        <taxon>Craniata</taxon>
        <taxon>Vertebrata</taxon>
        <taxon>Chondrichthyes</taxon>
        <taxon>Holocephali</taxon>
        <taxon>Chimaeriformes</taxon>
        <taxon>Callorhinchidae</taxon>
        <taxon>Callorhinchus</taxon>
    </lineage>
</organism>
<dbReference type="InParanoid" id="A0A4W3J2A7"/>
<dbReference type="Pfam" id="PF00135">
    <property type="entry name" value="COesterase"/>
    <property type="match status" value="1"/>
</dbReference>
<reference evidence="4" key="3">
    <citation type="journal article" date="2014" name="Nature">
        <title>Elephant shark genome provides unique insights into gnathostome evolution.</title>
        <authorList>
            <consortium name="International Elephant Shark Genome Sequencing Consortium"/>
            <person name="Venkatesh B."/>
            <person name="Lee A.P."/>
            <person name="Ravi V."/>
            <person name="Maurya A.K."/>
            <person name="Lian M.M."/>
            <person name="Swann J.B."/>
            <person name="Ohta Y."/>
            <person name="Flajnik M.F."/>
            <person name="Sutoh Y."/>
            <person name="Kasahara M."/>
            <person name="Hoon S."/>
            <person name="Gangu V."/>
            <person name="Roy S.W."/>
            <person name="Irimia M."/>
            <person name="Korzh V."/>
            <person name="Kondrychyn I."/>
            <person name="Lim Z.W."/>
            <person name="Tay B.H."/>
            <person name="Tohari S."/>
            <person name="Kong K.W."/>
            <person name="Ho S."/>
            <person name="Lorente-Galdos B."/>
            <person name="Quilez J."/>
            <person name="Marques-Bonet T."/>
            <person name="Raney B.J."/>
            <person name="Ingham P.W."/>
            <person name="Tay A."/>
            <person name="Hillier L.W."/>
            <person name="Minx P."/>
            <person name="Boehm T."/>
            <person name="Wilson R.K."/>
            <person name="Brenner S."/>
            <person name="Warren W.C."/>
        </authorList>
    </citation>
    <scope>NUCLEOTIDE SEQUENCE [LARGE SCALE GENOMIC DNA]</scope>
</reference>
<reference evidence="3" key="4">
    <citation type="submission" date="2025-08" db="UniProtKB">
        <authorList>
            <consortium name="Ensembl"/>
        </authorList>
    </citation>
    <scope>IDENTIFICATION</scope>
</reference>
<evidence type="ECO:0000313" key="4">
    <source>
        <dbReference type="Proteomes" id="UP000314986"/>
    </source>
</evidence>
<dbReference type="OMA" id="NDEXGWI"/>
<dbReference type="Proteomes" id="UP000314986">
    <property type="component" value="Unassembled WGS sequence"/>
</dbReference>
<sequence length="183" mass="21429">MGFINKHLTPLFGVKSAEKIFKEYFTNVTHPLSILDNLIEMTTDALVIIPLIQTAQFLRDGECTVYFYEIEHTSHFNTLFSDLTVYTRLPFVFGGNIKPDIKTTLGSMAGERRLYNLMMKHWINFALDGDPNSPDLSYWPSFDAKEQYKLFNLTISVRQRFRQYRMDFWSKVIPRNVTIILIL</sequence>
<name>A0A4W3J2A7_CALMI</name>
<dbReference type="STRING" id="7868.ENSCMIP00000036107"/>
<evidence type="ECO:0000313" key="3">
    <source>
        <dbReference type="Ensembl" id="ENSCMIP00000036107.1"/>
    </source>
</evidence>
<dbReference type="AlphaFoldDB" id="A0A4W3J2A7"/>
<dbReference type="InterPro" id="IPR002018">
    <property type="entry name" value="CarbesteraseB"/>
</dbReference>
<accession>A0A4W3J2A7</accession>
<dbReference type="GeneTree" id="ENSGT00940000164234"/>